<dbReference type="GO" id="GO:0052908">
    <property type="term" value="F:16S rRNA (adenine(1518)-N(6)/adenine(1519)-N(6))-dimethyltransferase activity"/>
    <property type="evidence" value="ECO:0007669"/>
    <property type="project" value="UniProtKB-EC"/>
</dbReference>
<keyword evidence="2 7" id="KW-0698">rRNA processing</keyword>
<protein>
    <recommendedName>
        <fullName evidence="7">Ribosomal RNA small subunit methyltransferase A</fullName>
        <ecNumber evidence="7">2.1.1.182</ecNumber>
    </recommendedName>
    <alternativeName>
        <fullName evidence="7">16S rRNA (adenine(1518)-N(6)/adenine(1519)-N(6))-dimethyltransferase</fullName>
    </alternativeName>
    <alternativeName>
        <fullName evidence="7">16S rRNA dimethyladenosine transferase</fullName>
    </alternativeName>
    <alternativeName>
        <fullName evidence="7">16S rRNA dimethylase</fullName>
    </alternativeName>
    <alternativeName>
        <fullName evidence="7">S-adenosylmethionine-6-N', N'-adenosyl(rRNA) dimethyltransferase</fullName>
    </alternativeName>
</protein>
<evidence type="ECO:0000256" key="6">
    <source>
        <dbReference type="ARBA" id="ARBA00022884"/>
    </source>
</evidence>
<dbReference type="SUPFAM" id="SSF53335">
    <property type="entry name" value="S-adenosyl-L-methionine-dependent methyltransferases"/>
    <property type="match status" value="1"/>
</dbReference>
<dbReference type="InterPro" id="IPR020598">
    <property type="entry name" value="rRNA_Ade_methylase_Trfase_N"/>
</dbReference>
<dbReference type="STRING" id="28122.SAMN02745108_01686"/>
<dbReference type="EMBL" id="FUWU01000027">
    <property type="protein sequence ID" value="SJZ81882.1"/>
    <property type="molecule type" value="Genomic_DNA"/>
</dbReference>
<evidence type="ECO:0000256" key="1">
    <source>
        <dbReference type="ARBA" id="ARBA00022490"/>
    </source>
</evidence>
<evidence type="ECO:0000256" key="5">
    <source>
        <dbReference type="ARBA" id="ARBA00022691"/>
    </source>
</evidence>
<dbReference type="GO" id="GO:0005829">
    <property type="term" value="C:cytosol"/>
    <property type="evidence" value="ECO:0007669"/>
    <property type="project" value="TreeGrafter"/>
</dbReference>
<feature type="binding site" evidence="7 8">
    <location>
        <position position="12"/>
    </location>
    <ligand>
        <name>S-adenosyl-L-methionine</name>
        <dbReference type="ChEBI" id="CHEBI:59789"/>
    </ligand>
</feature>
<evidence type="ECO:0000256" key="2">
    <source>
        <dbReference type="ARBA" id="ARBA00022552"/>
    </source>
</evidence>
<dbReference type="GO" id="GO:0003723">
    <property type="term" value="F:RNA binding"/>
    <property type="evidence" value="ECO:0007669"/>
    <property type="project" value="UniProtKB-UniRule"/>
</dbReference>
<evidence type="ECO:0000259" key="9">
    <source>
        <dbReference type="SMART" id="SM00650"/>
    </source>
</evidence>
<keyword evidence="5 7" id="KW-0949">S-adenosyl-L-methionine</keyword>
<dbReference type="PROSITE" id="PS01131">
    <property type="entry name" value="RRNA_A_DIMETH"/>
    <property type="match status" value="1"/>
</dbReference>
<dbReference type="EC" id="2.1.1.182" evidence="7"/>
<dbReference type="SMART" id="SM00650">
    <property type="entry name" value="rADc"/>
    <property type="match status" value="1"/>
</dbReference>
<dbReference type="AlphaFoldDB" id="A0A1T4NRS8"/>
<feature type="binding site" evidence="7 8">
    <location>
        <position position="84"/>
    </location>
    <ligand>
        <name>S-adenosyl-L-methionine</name>
        <dbReference type="ChEBI" id="CHEBI:59789"/>
    </ligand>
</feature>
<evidence type="ECO:0000256" key="4">
    <source>
        <dbReference type="ARBA" id="ARBA00022679"/>
    </source>
</evidence>
<dbReference type="PANTHER" id="PTHR11727:SF7">
    <property type="entry name" value="DIMETHYLADENOSINE TRANSFERASE-RELATED"/>
    <property type="match status" value="1"/>
</dbReference>
<dbReference type="Pfam" id="PF00398">
    <property type="entry name" value="RrnaAD"/>
    <property type="match status" value="1"/>
</dbReference>
<keyword evidence="3 7" id="KW-0489">Methyltransferase</keyword>
<comment type="function">
    <text evidence="7">Specifically dimethylates two adjacent adenosines (A1518 and A1519) in the loop of a conserved hairpin near the 3'-end of 16S rRNA in the 30S particle. May play a critical role in biogenesis of 30S subunits.</text>
</comment>
<dbReference type="InterPro" id="IPR029063">
    <property type="entry name" value="SAM-dependent_MTases_sf"/>
</dbReference>
<dbReference type="InterPro" id="IPR023165">
    <property type="entry name" value="rRNA_Ade_diMease-like_C"/>
</dbReference>
<sequence>MDRDRRRRFGQNFLDKETAHLLAADIPLSGDSAILEIGPGHGALTEPLLSRGVPVTAVEIDEECVKVLQEKFASRSNFHIVNQDFLRFSIDDWLKENPKPWLAGNLPYNVSTGIVAKVMPLLKKTHGFMCMVQKEVAERFCAEPHTRHYGSLTVWIRAHATCKMLRKIGPEHFTPRPNVESATVLFTPLSEPLNAPPKFFEFVQAAFSQKRKVITNSLASKYDKIDVVHALDACGLSPNTRAEELFPEELLAIYQILEEK</sequence>
<keyword evidence="4 7" id="KW-0808">Transferase</keyword>
<dbReference type="InterPro" id="IPR020596">
    <property type="entry name" value="rRNA_Ade_Mease_Trfase_CS"/>
</dbReference>
<evidence type="ECO:0000256" key="8">
    <source>
        <dbReference type="PROSITE-ProRule" id="PRU01026"/>
    </source>
</evidence>
<dbReference type="NCBIfam" id="TIGR00755">
    <property type="entry name" value="ksgA"/>
    <property type="match status" value="1"/>
</dbReference>
<reference evidence="10 11" key="1">
    <citation type="submission" date="2017-02" db="EMBL/GenBank/DDBJ databases">
        <authorList>
            <person name="Peterson S.W."/>
        </authorList>
    </citation>
    <scope>NUCLEOTIDE SEQUENCE [LARGE SCALE GENOMIC DNA]</scope>
    <source>
        <strain evidence="10 11">ATCC 43854</strain>
    </source>
</reference>
<proteinExistence type="inferred from homology"/>
<comment type="subcellular location">
    <subcellularLocation>
        <location evidence="7">Cytoplasm</location>
    </subcellularLocation>
</comment>
<dbReference type="CDD" id="cd02440">
    <property type="entry name" value="AdoMet_MTases"/>
    <property type="match status" value="1"/>
</dbReference>
<dbReference type="Proteomes" id="UP000190449">
    <property type="component" value="Unassembled WGS sequence"/>
</dbReference>
<keyword evidence="6 7" id="KW-0694">RNA-binding</keyword>
<dbReference type="Gene3D" id="1.10.8.100">
    <property type="entry name" value="Ribosomal RNA adenine dimethylase-like, domain 2"/>
    <property type="match status" value="1"/>
</dbReference>
<feature type="domain" description="Ribosomal RNA adenine methylase transferase N-terminal" evidence="9">
    <location>
        <begin position="18"/>
        <end position="190"/>
    </location>
</feature>
<evidence type="ECO:0000313" key="10">
    <source>
        <dbReference type="EMBL" id="SJZ81882.1"/>
    </source>
</evidence>
<feature type="binding site" evidence="7 8">
    <location>
        <position position="38"/>
    </location>
    <ligand>
        <name>S-adenosyl-L-methionine</name>
        <dbReference type="ChEBI" id="CHEBI:59789"/>
    </ligand>
</feature>
<evidence type="ECO:0000256" key="3">
    <source>
        <dbReference type="ARBA" id="ARBA00022603"/>
    </source>
</evidence>
<dbReference type="RefSeq" id="WP_078776597.1">
    <property type="nucleotide sequence ID" value="NZ_FUWU01000027.1"/>
</dbReference>
<evidence type="ECO:0000256" key="7">
    <source>
        <dbReference type="HAMAP-Rule" id="MF_00607"/>
    </source>
</evidence>
<comment type="catalytic activity">
    <reaction evidence="7">
        <text>adenosine(1518)/adenosine(1519) in 16S rRNA + 4 S-adenosyl-L-methionine = N(6)-dimethyladenosine(1518)/N(6)-dimethyladenosine(1519) in 16S rRNA + 4 S-adenosyl-L-homocysteine + 4 H(+)</text>
        <dbReference type="Rhea" id="RHEA:19609"/>
        <dbReference type="Rhea" id="RHEA-COMP:10232"/>
        <dbReference type="Rhea" id="RHEA-COMP:10233"/>
        <dbReference type="ChEBI" id="CHEBI:15378"/>
        <dbReference type="ChEBI" id="CHEBI:57856"/>
        <dbReference type="ChEBI" id="CHEBI:59789"/>
        <dbReference type="ChEBI" id="CHEBI:74411"/>
        <dbReference type="ChEBI" id="CHEBI:74493"/>
        <dbReference type="EC" id="2.1.1.182"/>
    </reaction>
</comment>
<name>A0A1T4NRS8_9BACT</name>
<feature type="binding site" evidence="7 8">
    <location>
        <position position="59"/>
    </location>
    <ligand>
        <name>S-adenosyl-L-methionine</name>
        <dbReference type="ChEBI" id="CHEBI:59789"/>
    </ligand>
</feature>
<dbReference type="InterPro" id="IPR011530">
    <property type="entry name" value="rRNA_adenine_dimethylase"/>
</dbReference>
<organism evidence="10 11">
    <name type="scientific">Fibrobacter intestinalis</name>
    <dbReference type="NCBI Taxonomy" id="28122"/>
    <lineage>
        <taxon>Bacteria</taxon>
        <taxon>Pseudomonadati</taxon>
        <taxon>Fibrobacterota</taxon>
        <taxon>Fibrobacteria</taxon>
        <taxon>Fibrobacterales</taxon>
        <taxon>Fibrobacteraceae</taxon>
        <taxon>Fibrobacter</taxon>
    </lineage>
</organism>
<feature type="binding site" evidence="7 8">
    <location>
        <position position="105"/>
    </location>
    <ligand>
        <name>S-adenosyl-L-methionine</name>
        <dbReference type="ChEBI" id="CHEBI:59789"/>
    </ligand>
</feature>
<keyword evidence="1 7" id="KW-0963">Cytoplasm</keyword>
<accession>A0A1T4NRS8</accession>
<evidence type="ECO:0000313" key="11">
    <source>
        <dbReference type="Proteomes" id="UP000190449"/>
    </source>
</evidence>
<dbReference type="HAMAP" id="MF_00607">
    <property type="entry name" value="16SrRNA_methyltr_A"/>
    <property type="match status" value="1"/>
</dbReference>
<feature type="binding site" evidence="7 8">
    <location>
        <position position="14"/>
    </location>
    <ligand>
        <name>S-adenosyl-L-methionine</name>
        <dbReference type="ChEBI" id="CHEBI:59789"/>
    </ligand>
</feature>
<gene>
    <name evidence="7" type="primary">rsmA</name>
    <name evidence="7" type="synonym">ksgA</name>
    <name evidence="10" type="ORF">SAMN02745108_01686</name>
</gene>
<dbReference type="InterPro" id="IPR001737">
    <property type="entry name" value="KsgA/Erm"/>
</dbReference>
<dbReference type="PROSITE" id="PS51689">
    <property type="entry name" value="SAM_RNA_A_N6_MT"/>
    <property type="match status" value="1"/>
</dbReference>
<comment type="similarity">
    <text evidence="7">Belongs to the class I-like SAM-binding methyltransferase superfamily. rRNA adenine N(6)-methyltransferase family. RsmA subfamily.</text>
</comment>
<dbReference type="Gene3D" id="3.40.50.150">
    <property type="entry name" value="Vaccinia Virus protein VP39"/>
    <property type="match status" value="1"/>
</dbReference>
<dbReference type="PANTHER" id="PTHR11727">
    <property type="entry name" value="DIMETHYLADENOSINE TRANSFERASE"/>
    <property type="match status" value="1"/>
</dbReference>